<reference evidence="1 2" key="1">
    <citation type="submission" date="2020-12" db="EMBL/GenBank/DDBJ databases">
        <title>Genome sequence of clinical Mycobacterium intracellulare strains.</title>
        <authorList>
            <person name="Tateishi Y."/>
            <person name="Matsumoto S."/>
            <person name="Fukushima Y."/>
            <person name="Nakajima C."/>
            <person name="Suzuki Y."/>
        </authorList>
    </citation>
    <scope>NUCLEOTIDE SEQUENCE [LARGE SCALE GENOMIC DNA]</scope>
    <source>
        <strain evidence="1 2">M018</strain>
    </source>
</reference>
<name>A0A7R7RLV3_MYCIT</name>
<proteinExistence type="predicted"/>
<evidence type="ECO:0000313" key="1">
    <source>
        <dbReference type="EMBL" id="BCO97366.1"/>
    </source>
</evidence>
<dbReference type="EMBL" id="AP024255">
    <property type="protein sequence ID" value="BCO97366.1"/>
    <property type="molecule type" value="Genomic_DNA"/>
</dbReference>
<evidence type="ECO:0000313" key="2">
    <source>
        <dbReference type="Proteomes" id="UP000595205"/>
    </source>
</evidence>
<organism evidence="1 2">
    <name type="scientific">Mycobacterium intracellulare</name>
    <dbReference type="NCBI Taxonomy" id="1767"/>
    <lineage>
        <taxon>Bacteria</taxon>
        <taxon>Bacillati</taxon>
        <taxon>Actinomycetota</taxon>
        <taxon>Actinomycetes</taxon>
        <taxon>Mycobacteriales</taxon>
        <taxon>Mycobacteriaceae</taxon>
        <taxon>Mycobacterium</taxon>
        <taxon>Mycobacterium avium complex (MAC)</taxon>
    </lineage>
</organism>
<sequence length="80" mass="8209">MYPAGTPCPSAEFPTSLVPPKWLSACQNTYVGANLLIPCGAEQLGHAHPGGAGGVVTSTPQAGKTRLAFFNDVERDNPAG</sequence>
<dbReference type="AlphaFoldDB" id="A0A7R7RLV3"/>
<protein>
    <submittedName>
        <fullName evidence="1">Uncharacterized protein</fullName>
    </submittedName>
</protein>
<dbReference type="Proteomes" id="UP000595205">
    <property type="component" value="Chromosome"/>
</dbReference>
<gene>
    <name evidence="1" type="ORF">MINTM018_01360</name>
</gene>
<accession>A0A7R7RLV3</accession>